<organism evidence="11 12">
    <name type="scientific">Steinernema carpocapsae</name>
    <name type="common">Entomopathogenic nematode</name>
    <dbReference type="NCBI Taxonomy" id="34508"/>
    <lineage>
        <taxon>Eukaryota</taxon>
        <taxon>Metazoa</taxon>
        <taxon>Ecdysozoa</taxon>
        <taxon>Nematoda</taxon>
        <taxon>Chromadorea</taxon>
        <taxon>Rhabditida</taxon>
        <taxon>Tylenchina</taxon>
        <taxon>Panagrolaimomorpha</taxon>
        <taxon>Strongyloidoidea</taxon>
        <taxon>Steinernematidae</taxon>
        <taxon>Steinernema</taxon>
    </lineage>
</organism>
<evidence type="ECO:0000256" key="5">
    <source>
        <dbReference type="ARBA" id="ARBA00023128"/>
    </source>
</evidence>
<comment type="similarity">
    <text evidence="2">Belongs to the HesB/IscA family.</text>
</comment>
<dbReference type="InterPro" id="IPR000361">
    <property type="entry name" value="ATAP_core_dom"/>
</dbReference>
<dbReference type="Pfam" id="PF01521">
    <property type="entry name" value="Fe-S_biosyn"/>
    <property type="match status" value="1"/>
</dbReference>
<evidence type="ECO:0000256" key="8">
    <source>
        <dbReference type="ARBA" id="ARBA00077082"/>
    </source>
</evidence>
<accession>A0A4U5NEJ8</accession>
<comment type="caution">
    <text evidence="11">The sequence shown here is derived from an EMBL/GenBank/DDBJ whole genome shotgun (WGS) entry which is preliminary data.</text>
</comment>
<evidence type="ECO:0000256" key="3">
    <source>
        <dbReference type="ARBA" id="ARBA00022723"/>
    </source>
</evidence>
<evidence type="ECO:0000256" key="9">
    <source>
        <dbReference type="ARBA" id="ARBA00093471"/>
    </source>
</evidence>
<evidence type="ECO:0000313" key="11">
    <source>
        <dbReference type="EMBL" id="TKR81072.1"/>
    </source>
</evidence>
<dbReference type="NCBIfam" id="TIGR00049">
    <property type="entry name" value="iron-sulfur cluster assembly accessory protein"/>
    <property type="match status" value="1"/>
</dbReference>
<comment type="subcellular location">
    <subcellularLocation>
        <location evidence="1">Mitochondrion</location>
    </subcellularLocation>
</comment>
<evidence type="ECO:0000259" key="10">
    <source>
        <dbReference type="Pfam" id="PF01521"/>
    </source>
</evidence>
<keyword evidence="4" id="KW-0408">Iron</keyword>
<comment type="subunit">
    <text evidence="9">Heterotetramer; forms a dimer of dimers with IBA57. Interacts with [2Fe-2S]-ISCA2 forming the heterodimer [2Fe- 2S]-ISCA2-IBA57 complex; [2Fe-2S] cluster binding is absolutely required to promote the complex formation.</text>
</comment>
<dbReference type="Gene3D" id="2.60.300.12">
    <property type="entry name" value="HesB-like domain"/>
    <property type="match status" value="1"/>
</dbReference>
<keyword evidence="12" id="KW-1185">Reference proteome</keyword>
<protein>
    <recommendedName>
        <fullName evidence="7">Iron-sulfur cluster assembly 2 homolog, mitochondrial</fullName>
    </recommendedName>
    <alternativeName>
        <fullName evidence="8">HESB-like domain-containing protein 1</fullName>
    </alternativeName>
</protein>
<keyword evidence="3" id="KW-0479">Metal-binding</keyword>
<evidence type="ECO:0000256" key="4">
    <source>
        <dbReference type="ARBA" id="ARBA00023004"/>
    </source>
</evidence>
<dbReference type="STRING" id="34508.A0A4U5NEJ8"/>
<dbReference type="SUPFAM" id="SSF89360">
    <property type="entry name" value="HesB-like domain"/>
    <property type="match status" value="1"/>
</dbReference>
<dbReference type="GO" id="GO:0051537">
    <property type="term" value="F:2 iron, 2 sulfur cluster binding"/>
    <property type="evidence" value="ECO:0007669"/>
    <property type="project" value="TreeGrafter"/>
</dbReference>
<dbReference type="GO" id="GO:0051539">
    <property type="term" value="F:4 iron, 4 sulfur cluster binding"/>
    <property type="evidence" value="ECO:0007669"/>
    <property type="project" value="TreeGrafter"/>
</dbReference>
<dbReference type="GO" id="GO:0016226">
    <property type="term" value="P:iron-sulfur cluster assembly"/>
    <property type="evidence" value="ECO:0007669"/>
    <property type="project" value="InterPro"/>
</dbReference>
<keyword evidence="5" id="KW-0496">Mitochondrion</keyword>
<evidence type="ECO:0000313" key="12">
    <source>
        <dbReference type="Proteomes" id="UP000298663"/>
    </source>
</evidence>
<evidence type="ECO:0000256" key="2">
    <source>
        <dbReference type="ARBA" id="ARBA00006718"/>
    </source>
</evidence>
<dbReference type="GO" id="GO:0005506">
    <property type="term" value="F:iron ion binding"/>
    <property type="evidence" value="ECO:0007669"/>
    <property type="project" value="TreeGrafter"/>
</dbReference>
<dbReference type="Proteomes" id="UP000298663">
    <property type="component" value="Unassembled WGS sequence"/>
</dbReference>
<reference evidence="11 12" key="2">
    <citation type="journal article" date="2019" name="G3 (Bethesda)">
        <title>Hybrid Assembly of the Genome of the Entomopathogenic Nematode Steinernema carpocapsae Identifies the X-Chromosome.</title>
        <authorList>
            <person name="Serra L."/>
            <person name="Macchietto M."/>
            <person name="Macias-Munoz A."/>
            <person name="McGill C.J."/>
            <person name="Rodriguez I.M."/>
            <person name="Rodriguez B."/>
            <person name="Murad R."/>
            <person name="Mortazavi A."/>
        </authorList>
    </citation>
    <scope>NUCLEOTIDE SEQUENCE [LARGE SCALE GENOMIC DNA]</scope>
    <source>
        <strain evidence="11 12">ALL</strain>
    </source>
</reference>
<evidence type="ECO:0000256" key="1">
    <source>
        <dbReference type="ARBA" id="ARBA00004173"/>
    </source>
</evidence>
<comment type="function">
    <text evidence="6">Involved in the maturation of mitochondrial 4Fe-4S proteins functioning late in the iron-sulfur cluster assembly pathway. May be involved in the binding of an intermediate of Fe/S cluster assembly.</text>
</comment>
<reference evidence="11 12" key="1">
    <citation type="journal article" date="2015" name="Genome Biol.">
        <title>Comparative genomics of Steinernema reveals deeply conserved gene regulatory networks.</title>
        <authorList>
            <person name="Dillman A.R."/>
            <person name="Macchietto M."/>
            <person name="Porter C.F."/>
            <person name="Rogers A."/>
            <person name="Williams B."/>
            <person name="Antoshechkin I."/>
            <person name="Lee M.M."/>
            <person name="Goodwin Z."/>
            <person name="Lu X."/>
            <person name="Lewis E.E."/>
            <person name="Goodrich-Blair H."/>
            <person name="Stock S.P."/>
            <person name="Adams B.J."/>
            <person name="Sternberg P.W."/>
            <person name="Mortazavi A."/>
        </authorList>
    </citation>
    <scope>NUCLEOTIDE SEQUENCE [LARGE SCALE GENOMIC DNA]</scope>
    <source>
        <strain evidence="11 12">ALL</strain>
    </source>
</reference>
<dbReference type="GO" id="GO:0120510">
    <property type="term" value="C:mitochondrial [4Fe-4S] assembly complex"/>
    <property type="evidence" value="ECO:0007669"/>
    <property type="project" value="UniProtKB-ARBA"/>
</dbReference>
<dbReference type="InterPro" id="IPR016092">
    <property type="entry name" value="ATAP"/>
</dbReference>
<name>A0A4U5NEJ8_STECR</name>
<sequence length="136" mass="14970">MLRVLSKLPLQGVYRTCRTQALSTVSSVDDIIITDRCVSQLKKVALQNECLRVAVEGGGCSGFEYKMSLDSEINADDKIFEKDGTIVIVDKTSFEFVKGATIDYSEELIRSAFRIIKNPIAEKGCSCGTSFAVKMD</sequence>
<dbReference type="OrthoDB" id="1938621at2759"/>
<proteinExistence type="inferred from homology"/>
<evidence type="ECO:0000256" key="7">
    <source>
        <dbReference type="ARBA" id="ARBA00073313"/>
    </source>
</evidence>
<feature type="domain" description="Core" evidence="10">
    <location>
        <begin position="31"/>
        <end position="128"/>
    </location>
</feature>
<gene>
    <name evidence="11" type="ORF">L596_015010</name>
</gene>
<dbReference type="PANTHER" id="PTHR43011">
    <property type="entry name" value="IRON-SULFUR CLUSTER ASSEMBLY 2 HOMOLOG, MITOCHONDRIAL"/>
    <property type="match status" value="1"/>
</dbReference>
<dbReference type="AlphaFoldDB" id="A0A4U5NEJ8"/>
<dbReference type="PANTHER" id="PTHR43011:SF1">
    <property type="entry name" value="IRON-SULFUR CLUSTER ASSEMBLY 2 HOMOLOG, MITOCHONDRIAL"/>
    <property type="match status" value="1"/>
</dbReference>
<evidence type="ECO:0000256" key="6">
    <source>
        <dbReference type="ARBA" id="ARBA00057540"/>
    </source>
</evidence>
<dbReference type="FunFam" id="2.60.300.12:FF:000006">
    <property type="entry name" value="Iron-sulfur cluster assembly 2 mitochondrial"/>
    <property type="match status" value="1"/>
</dbReference>
<dbReference type="EMBL" id="AZBU02000004">
    <property type="protein sequence ID" value="TKR81072.1"/>
    <property type="molecule type" value="Genomic_DNA"/>
</dbReference>
<dbReference type="InterPro" id="IPR035903">
    <property type="entry name" value="HesB-like_dom_sf"/>
</dbReference>